<name>B0DJ35_LACBS</name>
<proteinExistence type="inferred from homology"/>
<dbReference type="Pfam" id="PF01248">
    <property type="entry name" value="Ribosomal_L7Ae"/>
    <property type="match status" value="1"/>
</dbReference>
<organism evidence="5">
    <name type="scientific">Laccaria bicolor (strain S238N-H82 / ATCC MYA-4686)</name>
    <name type="common">Bicoloured deceiver</name>
    <name type="synonym">Laccaria laccata var. bicolor</name>
    <dbReference type="NCBI Taxonomy" id="486041"/>
    <lineage>
        <taxon>Eukaryota</taxon>
        <taxon>Fungi</taxon>
        <taxon>Dikarya</taxon>
        <taxon>Basidiomycota</taxon>
        <taxon>Agaricomycotina</taxon>
        <taxon>Agaricomycetes</taxon>
        <taxon>Agaricomycetidae</taxon>
        <taxon>Agaricales</taxon>
        <taxon>Agaricineae</taxon>
        <taxon>Hydnangiaceae</taxon>
        <taxon>Laccaria</taxon>
    </lineage>
</organism>
<dbReference type="STRING" id="486041.B0DJ35"/>
<dbReference type="HOGENOM" id="CLU_1299911_0_0_1"/>
<dbReference type="InterPro" id="IPR029064">
    <property type="entry name" value="Ribosomal_eL30-like_sf"/>
</dbReference>
<accession>B0DJ35</accession>
<dbReference type="OrthoDB" id="2958452at2759"/>
<evidence type="ECO:0000259" key="3">
    <source>
        <dbReference type="Pfam" id="PF01248"/>
    </source>
</evidence>
<sequence length="212" mass="23868">MDPHRSVKWSEYVCLQGPTKGNRSVCTDVSGKRIGCQETLFVKYGLIALIEAKKAALVVVAHDVDSIELIVFLPAVSRKMGVPYVIPKVKCRLETVVHKKTAALVDLQEVQIVSFFEGRWTTRCDSSSLGNRNTRRPCLPHRRYRRLLHTDTGRTWIRSKALTPPNTFAAQVTVHFHPNIDNLLWTGNRGCSAQAQSCHAEAQVYSRDNGRK</sequence>
<keyword evidence="5" id="KW-1185">Reference proteome</keyword>
<dbReference type="InterPro" id="IPR018492">
    <property type="entry name" value="Ribosomal_eL8/Nhp2"/>
</dbReference>
<evidence type="ECO:0000256" key="2">
    <source>
        <dbReference type="ARBA" id="ARBA00023274"/>
    </source>
</evidence>
<dbReference type="InParanoid" id="B0DJ35"/>
<dbReference type="GO" id="GO:1990904">
    <property type="term" value="C:ribonucleoprotein complex"/>
    <property type="evidence" value="ECO:0007669"/>
    <property type="project" value="UniProtKB-KW"/>
</dbReference>
<dbReference type="RefSeq" id="XP_001884012.1">
    <property type="nucleotide sequence ID" value="XM_001883977.1"/>
</dbReference>
<evidence type="ECO:0000313" key="4">
    <source>
        <dbReference type="EMBL" id="EDR05454.1"/>
    </source>
</evidence>
<reference evidence="4 5" key="1">
    <citation type="journal article" date="2008" name="Nature">
        <title>The genome of Laccaria bicolor provides insights into mycorrhizal symbiosis.</title>
        <authorList>
            <person name="Martin F."/>
            <person name="Aerts A."/>
            <person name="Ahren D."/>
            <person name="Brun A."/>
            <person name="Danchin E.G.J."/>
            <person name="Duchaussoy F."/>
            <person name="Gibon J."/>
            <person name="Kohler A."/>
            <person name="Lindquist E."/>
            <person name="Pereda V."/>
            <person name="Salamov A."/>
            <person name="Shapiro H.J."/>
            <person name="Wuyts J."/>
            <person name="Blaudez D."/>
            <person name="Buee M."/>
            <person name="Brokstein P."/>
            <person name="Canbaeck B."/>
            <person name="Cohen D."/>
            <person name="Courty P.E."/>
            <person name="Coutinho P.M."/>
            <person name="Delaruelle C."/>
            <person name="Detter J.C."/>
            <person name="Deveau A."/>
            <person name="DiFazio S."/>
            <person name="Duplessis S."/>
            <person name="Fraissinet-Tachet L."/>
            <person name="Lucic E."/>
            <person name="Frey-Klett P."/>
            <person name="Fourrey C."/>
            <person name="Feussner I."/>
            <person name="Gay G."/>
            <person name="Grimwood J."/>
            <person name="Hoegger P.J."/>
            <person name="Jain P."/>
            <person name="Kilaru S."/>
            <person name="Labbe J."/>
            <person name="Lin Y.C."/>
            <person name="Legue V."/>
            <person name="Le Tacon F."/>
            <person name="Marmeisse R."/>
            <person name="Melayah D."/>
            <person name="Montanini B."/>
            <person name="Muratet M."/>
            <person name="Nehls U."/>
            <person name="Niculita-Hirzel H."/>
            <person name="Oudot-Le Secq M.P."/>
            <person name="Peter M."/>
            <person name="Quesneville H."/>
            <person name="Rajashekar B."/>
            <person name="Reich M."/>
            <person name="Rouhier N."/>
            <person name="Schmutz J."/>
            <person name="Yin T."/>
            <person name="Chalot M."/>
            <person name="Henrissat B."/>
            <person name="Kuees U."/>
            <person name="Lucas S."/>
            <person name="Van de Peer Y."/>
            <person name="Podila G.K."/>
            <person name="Polle A."/>
            <person name="Pukkila P.J."/>
            <person name="Richardson P.M."/>
            <person name="Rouze P."/>
            <person name="Sanders I.R."/>
            <person name="Stajich J.E."/>
            <person name="Tunlid A."/>
            <person name="Tuskan G."/>
            <person name="Grigoriev I.V."/>
        </authorList>
    </citation>
    <scope>NUCLEOTIDE SEQUENCE [LARGE SCALE GENOMIC DNA]</scope>
    <source>
        <strain evidence="5">S238N-H82 / ATCC MYA-4686</strain>
    </source>
</reference>
<keyword evidence="2" id="KW-0687">Ribonucleoprotein</keyword>
<dbReference type="SUPFAM" id="SSF55315">
    <property type="entry name" value="L30e-like"/>
    <property type="match status" value="1"/>
</dbReference>
<dbReference type="Gene3D" id="3.30.1330.30">
    <property type="match status" value="1"/>
</dbReference>
<dbReference type="PRINTS" id="PR00881">
    <property type="entry name" value="L7ARS6FAMILY"/>
</dbReference>
<dbReference type="EMBL" id="DS547113">
    <property type="protein sequence ID" value="EDR05454.1"/>
    <property type="molecule type" value="Genomic_DNA"/>
</dbReference>
<dbReference type="KEGG" id="lbc:LACBIDRAFT_303186"/>
<feature type="domain" description="Ribosomal protein eL8/eL30/eS12/Gadd45" evidence="3">
    <location>
        <begin position="47"/>
        <end position="104"/>
    </location>
</feature>
<evidence type="ECO:0000256" key="1">
    <source>
        <dbReference type="ARBA" id="ARBA00007337"/>
    </source>
</evidence>
<dbReference type="GeneID" id="6079556"/>
<evidence type="ECO:0000313" key="5">
    <source>
        <dbReference type="Proteomes" id="UP000001194"/>
    </source>
</evidence>
<dbReference type="Proteomes" id="UP000001194">
    <property type="component" value="Unassembled WGS sequence"/>
</dbReference>
<comment type="similarity">
    <text evidence="1">Belongs to the eukaryotic ribosomal protein eL8 family.</text>
</comment>
<protein>
    <submittedName>
        <fullName evidence="4">Predicted protein</fullName>
    </submittedName>
</protein>
<dbReference type="InterPro" id="IPR004038">
    <property type="entry name" value="Ribosomal_eL8/eL30/eS12/Gad45"/>
</dbReference>
<gene>
    <name evidence="4" type="ORF">LACBIDRAFT_303186</name>
</gene>
<dbReference type="AlphaFoldDB" id="B0DJ35"/>